<proteinExistence type="predicted"/>
<evidence type="ECO:0000313" key="4">
    <source>
        <dbReference type="EMBL" id="KAF8698181.1"/>
    </source>
</evidence>
<gene>
    <name evidence="4" type="ORF">HU200_035699</name>
</gene>
<dbReference type="Pfam" id="PF13962">
    <property type="entry name" value="PGG"/>
    <property type="match status" value="1"/>
</dbReference>
<keyword evidence="5" id="KW-1185">Reference proteome</keyword>
<dbReference type="OrthoDB" id="681126at2759"/>
<feature type="region of interest" description="Disordered" evidence="1">
    <location>
        <begin position="1"/>
        <end position="21"/>
    </location>
</feature>
<feature type="region of interest" description="Disordered" evidence="1">
    <location>
        <begin position="248"/>
        <end position="273"/>
    </location>
</feature>
<feature type="transmembrane region" description="Helical" evidence="2">
    <location>
        <begin position="179"/>
        <end position="198"/>
    </location>
</feature>
<keyword evidence="2" id="KW-0472">Membrane</keyword>
<keyword evidence="2" id="KW-0812">Transmembrane</keyword>
<dbReference type="Gramene" id="Dexi4A01G0004280.1">
    <property type="protein sequence ID" value="Dexi4A01G0004280.1:cds"/>
    <property type="gene ID" value="Dexi4A01G0004280"/>
</dbReference>
<organism evidence="4 5">
    <name type="scientific">Digitaria exilis</name>
    <dbReference type="NCBI Taxonomy" id="1010633"/>
    <lineage>
        <taxon>Eukaryota</taxon>
        <taxon>Viridiplantae</taxon>
        <taxon>Streptophyta</taxon>
        <taxon>Embryophyta</taxon>
        <taxon>Tracheophyta</taxon>
        <taxon>Spermatophyta</taxon>
        <taxon>Magnoliopsida</taxon>
        <taxon>Liliopsida</taxon>
        <taxon>Poales</taxon>
        <taxon>Poaceae</taxon>
        <taxon>PACMAD clade</taxon>
        <taxon>Panicoideae</taxon>
        <taxon>Panicodae</taxon>
        <taxon>Paniceae</taxon>
        <taxon>Anthephorinae</taxon>
        <taxon>Digitaria</taxon>
    </lineage>
</organism>
<feature type="transmembrane region" description="Helical" evidence="2">
    <location>
        <begin position="113"/>
        <end position="134"/>
    </location>
</feature>
<dbReference type="InterPro" id="IPR026961">
    <property type="entry name" value="PGG_dom"/>
</dbReference>
<dbReference type="PANTHER" id="PTHR24177">
    <property type="entry name" value="CASKIN"/>
    <property type="match status" value="1"/>
</dbReference>
<evidence type="ECO:0000313" key="5">
    <source>
        <dbReference type="Proteomes" id="UP000636709"/>
    </source>
</evidence>
<comment type="caution">
    <text evidence="4">The sequence shown here is derived from an EMBL/GenBank/DDBJ whole genome shotgun (WGS) entry which is preliminary data.</text>
</comment>
<reference evidence="4" key="1">
    <citation type="submission" date="2020-07" db="EMBL/GenBank/DDBJ databases">
        <title>Genome sequence and genetic diversity analysis of an under-domesticated orphan crop, white fonio (Digitaria exilis).</title>
        <authorList>
            <person name="Bennetzen J.L."/>
            <person name="Chen S."/>
            <person name="Ma X."/>
            <person name="Wang X."/>
            <person name="Yssel A.E.J."/>
            <person name="Chaluvadi S.R."/>
            <person name="Johnson M."/>
            <person name="Gangashetty P."/>
            <person name="Hamidou F."/>
            <person name="Sanogo M.D."/>
            <person name="Zwaenepoel A."/>
            <person name="Wallace J."/>
            <person name="Van De Peer Y."/>
            <person name="Van Deynze A."/>
        </authorList>
    </citation>
    <scope>NUCLEOTIDE SEQUENCE</scope>
    <source>
        <tissue evidence="4">Leaves</tissue>
    </source>
</reference>
<evidence type="ECO:0000256" key="2">
    <source>
        <dbReference type="SAM" id="Phobius"/>
    </source>
</evidence>
<protein>
    <recommendedName>
        <fullName evidence="3">PGG domain-containing protein</fullName>
    </recommendedName>
</protein>
<feature type="region of interest" description="Disordered" evidence="1">
    <location>
        <begin position="38"/>
        <end position="57"/>
    </location>
</feature>
<name>A0A835BIG7_9POAL</name>
<dbReference type="PANTHER" id="PTHR24177:SF432">
    <property type="entry name" value="OS06G0286146 PROTEIN"/>
    <property type="match status" value="1"/>
</dbReference>
<dbReference type="EMBL" id="JACEFO010001866">
    <property type="protein sequence ID" value="KAF8698181.1"/>
    <property type="molecule type" value="Genomic_DNA"/>
</dbReference>
<keyword evidence="2" id="KW-1133">Transmembrane helix</keyword>
<dbReference type="AlphaFoldDB" id="A0A835BIG7"/>
<dbReference type="Proteomes" id="UP000636709">
    <property type="component" value="Unassembled WGS sequence"/>
</dbReference>
<feature type="domain" description="PGG" evidence="3">
    <location>
        <begin position="64"/>
        <end position="169"/>
    </location>
</feature>
<sequence length="273" mass="29628">MDAATASEAEDVVVAQDGSPAARPVPVHVSPIAMAGAVPQQRQGWRQQEESEEGEDTKKMRAMWFKDMRGWLMVLAMQIASSTYQAGLNPPRGFSGDTSHSTPILESTSHSRYYIFFYSNTTAFVTSLASIILLMNESFYHSEAKVVALETILVLDLVGLMGAYWAGTTTSARRDQTTKYTLVLTAFVLFVVYVVYTVQLLHKLRTLWCLAAAKVAVVSLAAAQRVHAADVAPGGAAPVTSQIDVARSQRLSATPRRRGSRLAGTEPSSMLSP</sequence>
<feature type="transmembrane region" description="Helical" evidence="2">
    <location>
        <begin position="146"/>
        <end position="167"/>
    </location>
</feature>
<dbReference type="GO" id="GO:0016020">
    <property type="term" value="C:membrane"/>
    <property type="evidence" value="ECO:0007669"/>
    <property type="project" value="TreeGrafter"/>
</dbReference>
<evidence type="ECO:0000259" key="3">
    <source>
        <dbReference type="Pfam" id="PF13962"/>
    </source>
</evidence>
<accession>A0A835BIG7</accession>
<evidence type="ECO:0000256" key="1">
    <source>
        <dbReference type="SAM" id="MobiDB-lite"/>
    </source>
</evidence>